<accession>A0A0J7YPF0</accession>
<dbReference type="Proteomes" id="UP000035740">
    <property type="component" value="Unassembled WGS sequence"/>
</dbReference>
<evidence type="ECO:0000313" key="1">
    <source>
        <dbReference type="EMBL" id="KMS65414.1"/>
    </source>
</evidence>
<feature type="non-terminal residue" evidence="1">
    <location>
        <position position="217"/>
    </location>
</feature>
<dbReference type="AlphaFoldDB" id="A0A0J7YPF0"/>
<protein>
    <submittedName>
        <fullName evidence="1">Uncharacterized protein</fullName>
    </submittedName>
</protein>
<gene>
    <name evidence="1" type="ORF">BVRB_036230</name>
</gene>
<dbReference type="EMBL" id="KQ109005">
    <property type="protein sequence ID" value="KMS65414.1"/>
    <property type="molecule type" value="Genomic_DNA"/>
</dbReference>
<dbReference type="OrthoDB" id="10607526at2759"/>
<sequence length="217" mass="24352">LLLYSTHSTPIAYTTPFPRIIQLAALKRTAAADRRCVNTPVLAHVREFFQSDETPTRSTEIITALSQTMRNNRCARFVLVVSDPEYLRDIRPLQDQYDVDVDVWLTPAELTYDMLMLATQKTDPRGLFVISTADVVIPDTTPLLSACPKALADAANLMAVSRRDLGDPDCAKYKVVQSADVFIGNATMIDEFVLQNTRFSPRYWGVENVVMWALLHG</sequence>
<proteinExistence type="predicted"/>
<keyword evidence="2" id="KW-1185">Reference proteome</keyword>
<evidence type="ECO:0000313" key="2">
    <source>
        <dbReference type="Proteomes" id="UP000035740"/>
    </source>
</evidence>
<reference evidence="1 2" key="1">
    <citation type="journal article" date="2014" name="Nature">
        <title>The genome of the recently domesticated crop plant sugar beet (Beta vulgaris).</title>
        <authorList>
            <person name="Dohm J.C."/>
            <person name="Minoche A.E."/>
            <person name="Holtgrawe D."/>
            <person name="Capella-Gutierrez S."/>
            <person name="Zakrzewski F."/>
            <person name="Tafer H."/>
            <person name="Rupp O."/>
            <person name="Sorensen T.R."/>
            <person name="Stracke R."/>
            <person name="Reinhardt R."/>
            <person name="Goesmann A."/>
            <person name="Kraft T."/>
            <person name="Schulz B."/>
            <person name="Stadler P.F."/>
            <person name="Schmidt T."/>
            <person name="Gabaldon T."/>
            <person name="Lehrach H."/>
            <person name="Weisshaar B."/>
            <person name="Himmelbauer H."/>
        </authorList>
    </citation>
    <scope>NUCLEOTIDE SEQUENCE [LARGE SCALE GENOMIC DNA]</scope>
    <source>
        <tissue evidence="1">Taproot</tissue>
    </source>
</reference>
<organism evidence="1 2">
    <name type="scientific">Beta vulgaris subsp. vulgaris</name>
    <name type="common">Beet</name>
    <dbReference type="NCBI Taxonomy" id="3555"/>
    <lineage>
        <taxon>Eukaryota</taxon>
        <taxon>Viridiplantae</taxon>
        <taxon>Streptophyta</taxon>
        <taxon>Embryophyta</taxon>
        <taxon>Tracheophyta</taxon>
        <taxon>Spermatophyta</taxon>
        <taxon>Magnoliopsida</taxon>
        <taxon>eudicotyledons</taxon>
        <taxon>Gunneridae</taxon>
        <taxon>Pentapetalae</taxon>
        <taxon>Caryophyllales</taxon>
        <taxon>Chenopodiaceae</taxon>
        <taxon>Betoideae</taxon>
        <taxon>Beta</taxon>
    </lineage>
</organism>
<name>A0A0J7YPF0_BETVV</name>
<feature type="non-terminal residue" evidence="1">
    <location>
        <position position="1"/>
    </location>
</feature>